<evidence type="ECO:0000256" key="2">
    <source>
        <dbReference type="ARBA" id="ARBA00021310"/>
    </source>
</evidence>
<dbReference type="InterPro" id="IPR022572">
    <property type="entry name" value="DNA_rep/recomb_RecO_N"/>
</dbReference>
<keyword evidence="5 7" id="KW-0234">DNA repair</keyword>
<dbReference type="Pfam" id="PF02565">
    <property type="entry name" value="RecO_C"/>
    <property type="match status" value="1"/>
</dbReference>
<proteinExistence type="inferred from homology"/>
<organism evidence="9 10">
    <name type="scientific">Halanaerobacter jeridensis</name>
    <dbReference type="NCBI Taxonomy" id="706427"/>
    <lineage>
        <taxon>Bacteria</taxon>
        <taxon>Bacillati</taxon>
        <taxon>Bacillota</taxon>
        <taxon>Clostridia</taxon>
        <taxon>Halanaerobiales</taxon>
        <taxon>Halobacteroidaceae</taxon>
        <taxon>Halanaerobacter</taxon>
    </lineage>
</organism>
<dbReference type="HAMAP" id="MF_00201">
    <property type="entry name" value="RecO"/>
    <property type="match status" value="1"/>
</dbReference>
<sequence>MPLFDTDAIVLRHYELGEADKIIVLFSKQRGKIRVVAKGVRKTKSTLAAGLEPFTYNHVLVYQGNSDLGNLSQCDIENSFADLRNDFVKMSYASYAAELVNELTIDKDVNKSLFNLLLITYRLLSNSDKNNLVIRTFELKLLNLLGYRPYLNSCVKCGTELNSNFRFNATEGGVVCAECAESWNDKISLGTIKFMNRLLDLDYKGIMKLNLPAYAREELGAIVPNYIESIIDKKLKAVSFLEMIDID</sequence>
<name>A0A939BRQ1_9FIRM</name>
<feature type="domain" description="DNA replication/recombination mediator RecO N-terminal" evidence="8">
    <location>
        <begin position="1"/>
        <end position="80"/>
    </location>
</feature>
<dbReference type="InterPro" id="IPR012340">
    <property type="entry name" value="NA-bd_OB-fold"/>
</dbReference>
<dbReference type="Pfam" id="PF11967">
    <property type="entry name" value="RecO_N"/>
    <property type="match status" value="1"/>
</dbReference>
<dbReference type="RefSeq" id="WP_204700985.1">
    <property type="nucleotide sequence ID" value="NZ_JAFBDQ010000004.1"/>
</dbReference>
<dbReference type="GO" id="GO:0043590">
    <property type="term" value="C:bacterial nucleoid"/>
    <property type="evidence" value="ECO:0007669"/>
    <property type="project" value="TreeGrafter"/>
</dbReference>
<evidence type="ECO:0000313" key="10">
    <source>
        <dbReference type="Proteomes" id="UP000774000"/>
    </source>
</evidence>
<dbReference type="InterPro" id="IPR003717">
    <property type="entry name" value="RecO"/>
</dbReference>
<keyword evidence="3 7" id="KW-0227">DNA damage</keyword>
<evidence type="ECO:0000256" key="5">
    <source>
        <dbReference type="ARBA" id="ARBA00023204"/>
    </source>
</evidence>
<dbReference type="GO" id="GO:0006310">
    <property type="term" value="P:DNA recombination"/>
    <property type="evidence" value="ECO:0007669"/>
    <property type="project" value="UniProtKB-UniRule"/>
</dbReference>
<dbReference type="Gene3D" id="2.40.50.140">
    <property type="entry name" value="Nucleic acid-binding proteins"/>
    <property type="match status" value="1"/>
</dbReference>
<evidence type="ECO:0000256" key="4">
    <source>
        <dbReference type="ARBA" id="ARBA00023172"/>
    </source>
</evidence>
<dbReference type="InterPro" id="IPR037278">
    <property type="entry name" value="ARFGAP/RecO"/>
</dbReference>
<accession>A0A939BRQ1</accession>
<dbReference type="InterPro" id="IPR042242">
    <property type="entry name" value="RecO_C"/>
</dbReference>
<evidence type="ECO:0000256" key="7">
    <source>
        <dbReference type="HAMAP-Rule" id="MF_00201"/>
    </source>
</evidence>
<evidence type="ECO:0000256" key="1">
    <source>
        <dbReference type="ARBA" id="ARBA00007452"/>
    </source>
</evidence>
<dbReference type="EMBL" id="JAFBDQ010000004">
    <property type="protein sequence ID" value="MBM7556251.1"/>
    <property type="molecule type" value="Genomic_DNA"/>
</dbReference>
<evidence type="ECO:0000256" key="6">
    <source>
        <dbReference type="ARBA" id="ARBA00033409"/>
    </source>
</evidence>
<dbReference type="SUPFAM" id="SSF50249">
    <property type="entry name" value="Nucleic acid-binding proteins"/>
    <property type="match status" value="1"/>
</dbReference>
<gene>
    <name evidence="7" type="primary">recO</name>
    <name evidence="9" type="ORF">JOC47_001087</name>
</gene>
<comment type="caution">
    <text evidence="9">The sequence shown here is derived from an EMBL/GenBank/DDBJ whole genome shotgun (WGS) entry which is preliminary data.</text>
</comment>
<dbReference type="NCBIfam" id="TIGR00613">
    <property type="entry name" value="reco"/>
    <property type="match status" value="1"/>
</dbReference>
<evidence type="ECO:0000256" key="3">
    <source>
        <dbReference type="ARBA" id="ARBA00022763"/>
    </source>
</evidence>
<evidence type="ECO:0000313" key="9">
    <source>
        <dbReference type="EMBL" id="MBM7556251.1"/>
    </source>
</evidence>
<dbReference type="PANTHER" id="PTHR33991">
    <property type="entry name" value="DNA REPAIR PROTEIN RECO"/>
    <property type="match status" value="1"/>
</dbReference>
<keyword evidence="4 7" id="KW-0233">DNA recombination</keyword>
<dbReference type="GO" id="GO:0006302">
    <property type="term" value="P:double-strand break repair"/>
    <property type="evidence" value="ECO:0007669"/>
    <property type="project" value="TreeGrafter"/>
</dbReference>
<dbReference type="AlphaFoldDB" id="A0A939BRQ1"/>
<dbReference type="PANTHER" id="PTHR33991:SF1">
    <property type="entry name" value="DNA REPAIR PROTEIN RECO"/>
    <property type="match status" value="1"/>
</dbReference>
<comment type="similarity">
    <text evidence="1 7">Belongs to the RecO family.</text>
</comment>
<protein>
    <recommendedName>
        <fullName evidence="2 7">DNA repair protein RecO</fullName>
    </recommendedName>
    <alternativeName>
        <fullName evidence="6 7">Recombination protein O</fullName>
    </alternativeName>
</protein>
<comment type="function">
    <text evidence="7">Involved in DNA repair and RecF pathway recombination.</text>
</comment>
<dbReference type="SUPFAM" id="SSF57863">
    <property type="entry name" value="ArfGap/RecO-like zinc finger"/>
    <property type="match status" value="1"/>
</dbReference>
<dbReference type="Gene3D" id="1.20.1440.120">
    <property type="entry name" value="Recombination protein O, C-terminal domain"/>
    <property type="match status" value="1"/>
</dbReference>
<evidence type="ECO:0000259" key="8">
    <source>
        <dbReference type="Pfam" id="PF11967"/>
    </source>
</evidence>
<dbReference type="Proteomes" id="UP000774000">
    <property type="component" value="Unassembled WGS sequence"/>
</dbReference>
<keyword evidence="10" id="KW-1185">Reference proteome</keyword>
<reference evidence="9" key="1">
    <citation type="submission" date="2021-01" db="EMBL/GenBank/DDBJ databases">
        <title>Genomic Encyclopedia of Type Strains, Phase IV (KMG-IV): sequencing the most valuable type-strain genomes for metagenomic binning, comparative biology and taxonomic classification.</title>
        <authorList>
            <person name="Goeker M."/>
        </authorList>
    </citation>
    <scope>NUCLEOTIDE SEQUENCE</scope>
    <source>
        <strain evidence="9">DSM 23230</strain>
    </source>
</reference>